<accession>A0A931B7A1</accession>
<name>A0A931B7A1_9ACTN</name>
<dbReference type="EMBL" id="JADPRT010000017">
    <property type="protein sequence ID" value="MBF9072520.1"/>
    <property type="molecule type" value="Genomic_DNA"/>
</dbReference>
<dbReference type="AlphaFoldDB" id="A0A931B7A1"/>
<evidence type="ECO:0000259" key="1">
    <source>
        <dbReference type="Pfam" id="PF04326"/>
    </source>
</evidence>
<proteinExistence type="predicted"/>
<sequence length="457" mass="49245">MDFRSRRIEGLLGKSLDIVTYHEIASLEGNPDAAEAEDLDWKRQLLAQGPEGKEEFAKDIVSFANHLGGVILVGMADAKGIPSAVMDSDVSDAHKRHLEGVAATSTAPPVRIQLRSVHNPASPGQGFLIIAVPKSPQAPHAVTAPPVKETGQALRYPRRSGSRTRWLSESEVATAYYGRLAAVADRERRLEEIERELLSSLPASNIPHLIVALTPEVPGDMLLSQESFARYRDHLRAWPTSLGADSEQHYRDVRIGSRRLVVVDGQEGGYVFQRGELHRDGSGAFAARIRFHERTQGISKYNSVGPGALVYWLLTGLHLLGVHSRDRAAAIGTAVIRASVVDAPHSHPRGPAQPAMSPMLPLRMEIMDPDGFSLGESERPCAYAVSQAVTFLDNLAEGGVGLVQAAALLADELVQAHGIPEVPSITGAGEIRVSGWGGGLPPEISRWAEQHNVPNSG</sequence>
<dbReference type="Gene3D" id="3.30.950.30">
    <property type="entry name" value="Schlafen, AAA domain"/>
    <property type="match status" value="1"/>
</dbReference>
<protein>
    <submittedName>
        <fullName evidence="2">ATP-binding protein</fullName>
    </submittedName>
</protein>
<reference evidence="2" key="1">
    <citation type="submission" date="2020-11" db="EMBL/GenBank/DDBJ databases">
        <title>Isolation and identification of active actinomycetes.</title>
        <authorList>
            <person name="Yu B."/>
        </authorList>
    </citation>
    <scope>NUCLEOTIDE SEQUENCE</scope>
    <source>
        <strain evidence="2">NEAU-YB345</strain>
    </source>
</reference>
<feature type="domain" description="Schlafen AlbA-2" evidence="1">
    <location>
        <begin position="35"/>
        <end position="145"/>
    </location>
</feature>
<comment type="caution">
    <text evidence="2">The sequence shown here is derived from an EMBL/GenBank/DDBJ whole genome shotgun (WGS) entry which is preliminary data.</text>
</comment>
<dbReference type="GO" id="GO:0005524">
    <property type="term" value="F:ATP binding"/>
    <property type="evidence" value="ECO:0007669"/>
    <property type="project" value="UniProtKB-KW"/>
</dbReference>
<dbReference type="RefSeq" id="WP_196197699.1">
    <property type="nucleotide sequence ID" value="NZ_JADPRT010000017.1"/>
</dbReference>
<evidence type="ECO:0000313" key="2">
    <source>
        <dbReference type="EMBL" id="MBF9072520.1"/>
    </source>
</evidence>
<dbReference type="InterPro" id="IPR038461">
    <property type="entry name" value="Schlafen_AlbA_2_dom_sf"/>
</dbReference>
<organism evidence="2 3">
    <name type="scientific">Streptacidiphilus fuscans</name>
    <dbReference type="NCBI Taxonomy" id="2789292"/>
    <lineage>
        <taxon>Bacteria</taxon>
        <taxon>Bacillati</taxon>
        <taxon>Actinomycetota</taxon>
        <taxon>Actinomycetes</taxon>
        <taxon>Kitasatosporales</taxon>
        <taxon>Streptomycetaceae</taxon>
        <taxon>Streptacidiphilus</taxon>
    </lineage>
</organism>
<dbReference type="Pfam" id="PF04326">
    <property type="entry name" value="SLFN_AlbA_2"/>
    <property type="match status" value="1"/>
</dbReference>
<gene>
    <name evidence="2" type="ORF">I2501_31340</name>
</gene>
<dbReference type="Proteomes" id="UP000657385">
    <property type="component" value="Unassembled WGS sequence"/>
</dbReference>
<keyword evidence="2" id="KW-0067">ATP-binding</keyword>
<evidence type="ECO:0000313" key="3">
    <source>
        <dbReference type="Proteomes" id="UP000657385"/>
    </source>
</evidence>
<dbReference type="InterPro" id="IPR007421">
    <property type="entry name" value="Schlafen_AlbA_2_dom"/>
</dbReference>
<keyword evidence="3" id="KW-1185">Reference proteome</keyword>
<keyword evidence="2" id="KW-0547">Nucleotide-binding</keyword>